<dbReference type="Proteomes" id="UP000007013">
    <property type="component" value="Chromosome"/>
</dbReference>
<dbReference type="STRING" id="452637.Oter_0634"/>
<reference evidence="1 2" key="1">
    <citation type="journal article" date="2011" name="J. Bacteriol.">
        <title>Genome sequence of the verrucomicrobium Opitutus terrae PB90-1, an abundant inhabitant of rice paddy soil ecosystems.</title>
        <authorList>
            <person name="van Passel M.W."/>
            <person name="Kant R."/>
            <person name="Palva A."/>
            <person name="Copeland A."/>
            <person name="Lucas S."/>
            <person name="Lapidus A."/>
            <person name="Glavina del Rio T."/>
            <person name="Pitluck S."/>
            <person name="Goltsman E."/>
            <person name="Clum A."/>
            <person name="Sun H."/>
            <person name="Schmutz J."/>
            <person name="Larimer F.W."/>
            <person name="Land M.L."/>
            <person name="Hauser L."/>
            <person name="Kyrpides N."/>
            <person name="Mikhailova N."/>
            <person name="Richardson P.P."/>
            <person name="Janssen P.H."/>
            <person name="de Vos W.M."/>
            <person name="Smidt H."/>
        </authorList>
    </citation>
    <scope>NUCLEOTIDE SEQUENCE [LARGE SCALE GENOMIC DNA]</scope>
    <source>
        <strain evidence="2">DSM 11246 / JCM 15787 / PB90-1</strain>
    </source>
</reference>
<dbReference type="AlphaFoldDB" id="B1ZTH9"/>
<dbReference type="KEGG" id="ote:Oter_0634"/>
<accession>B1ZTH9</accession>
<evidence type="ECO:0000313" key="1">
    <source>
        <dbReference type="EMBL" id="ACB73924.1"/>
    </source>
</evidence>
<organism evidence="1 2">
    <name type="scientific">Opitutus terrae (strain DSM 11246 / JCM 15787 / PB90-1)</name>
    <dbReference type="NCBI Taxonomy" id="452637"/>
    <lineage>
        <taxon>Bacteria</taxon>
        <taxon>Pseudomonadati</taxon>
        <taxon>Verrucomicrobiota</taxon>
        <taxon>Opitutia</taxon>
        <taxon>Opitutales</taxon>
        <taxon>Opitutaceae</taxon>
        <taxon>Opitutus</taxon>
    </lineage>
</organism>
<sequence length="270" mass="29502">MKSKKQTVTLEDLLRVKRAERPPPEFWAEFDREMRAKQLAAIIEPRPWWAPFIRVGARMSHYQLPAGAAAILALSFLTLSKYQTAPDRPTFVGDAAPVAVESLPETTLQLTPAEPELASPMPTAEQIASIEPEDQITLPESPVSPGRAAHAIALLGERPMIAEPSPSARAIAANLAAAEEADPQIMNELFGTVMSNVDATERPRDPLARISPPGESRRSRLLATALPVPAGYSEVEVGTSDRVVRRLTEDRLYDTISRIGVRGDRVAIKF</sequence>
<proteinExistence type="predicted"/>
<dbReference type="HOGENOM" id="CLU_1029891_0_0_0"/>
<protein>
    <submittedName>
        <fullName evidence="1">Uncharacterized protein</fullName>
    </submittedName>
</protein>
<evidence type="ECO:0000313" key="2">
    <source>
        <dbReference type="Proteomes" id="UP000007013"/>
    </source>
</evidence>
<name>B1ZTH9_OPITP</name>
<dbReference type="OrthoDB" id="195311at2"/>
<gene>
    <name evidence="1" type="ordered locus">Oter_0634</name>
</gene>
<dbReference type="EMBL" id="CP001032">
    <property type="protein sequence ID" value="ACB73924.1"/>
    <property type="molecule type" value="Genomic_DNA"/>
</dbReference>
<dbReference type="eggNOG" id="ENOG5031P96">
    <property type="taxonomic scope" value="Bacteria"/>
</dbReference>
<dbReference type="RefSeq" id="WP_012373462.1">
    <property type="nucleotide sequence ID" value="NC_010571.1"/>
</dbReference>
<keyword evidence="2" id="KW-1185">Reference proteome</keyword>